<comment type="subcellular location">
    <subcellularLocation>
        <location evidence="4">Cytoplasm</location>
    </subcellularLocation>
</comment>
<gene>
    <name evidence="7" type="ORF">IPV69_22355</name>
</gene>
<keyword evidence="8" id="KW-1185">Reference proteome</keyword>
<dbReference type="Gene3D" id="1.10.10.200">
    <property type="match status" value="1"/>
</dbReference>
<dbReference type="GO" id="GO:0006355">
    <property type="term" value="P:regulation of DNA-templated transcription"/>
    <property type="evidence" value="ECO:0007669"/>
    <property type="project" value="UniProtKB-UniRule"/>
</dbReference>
<feature type="domain" description="TACO1/YebC-like second and third" evidence="5">
    <location>
        <begin position="82"/>
        <end position="235"/>
    </location>
</feature>
<dbReference type="InterPro" id="IPR002876">
    <property type="entry name" value="Transcrip_reg_TACO1-like"/>
</dbReference>
<evidence type="ECO:0000256" key="1">
    <source>
        <dbReference type="ARBA" id="ARBA00008724"/>
    </source>
</evidence>
<feature type="domain" description="TACO1/YebC-like N-terminal" evidence="6">
    <location>
        <begin position="5"/>
        <end position="76"/>
    </location>
</feature>
<dbReference type="GO" id="GO:0005829">
    <property type="term" value="C:cytosol"/>
    <property type="evidence" value="ECO:0007669"/>
    <property type="project" value="TreeGrafter"/>
</dbReference>
<organism evidence="7 8">
    <name type="scientific">Humisphaera borealis</name>
    <dbReference type="NCBI Taxonomy" id="2807512"/>
    <lineage>
        <taxon>Bacteria</taxon>
        <taxon>Pseudomonadati</taxon>
        <taxon>Planctomycetota</taxon>
        <taxon>Phycisphaerae</taxon>
        <taxon>Tepidisphaerales</taxon>
        <taxon>Tepidisphaeraceae</taxon>
        <taxon>Humisphaera</taxon>
    </lineage>
</organism>
<dbReference type="InterPro" id="IPR029072">
    <property type="entry name" value="YebC-like"/>
</dbReference>
<name>A0A7M2WU11_9BACT</name>
<evidence type="ECO:0000259" key="6">
    <source>
        <dbReference type="Pfam" id="PF20772"/>
    </source>
</evidence>
<dbReference type="PANTHER" id="PTHR12532:SF0">
    <property type="entry name" value="TRANSLATIONAL ACTIVATOR OF CYTOCHROME C OXIDASE 1"/>
    <property type="match status" value="1"/>
</dbReference>
<dbReference type="PANTHER" id="PTHR12532">
    <property type="entry name" value="TRANSLATIONAL ACTIVATOR OF CYTOCHROME C OXIDASE 1"/>
    <property type="match status" value="1"/>
</dbReference>
<dbReference type="Pfam" id="PF01709">
    <property type="entry name" value="Transcrip_reg"/>
    <property type="match status" value="1"/>
</dbReference>
<sequence length="243" mass="26259">MAGHSHWAKIKRAKGANDKKRAKVWSKIARKIIIAAKAGGGDPADNLSLRYVIEEAKGVNMTKDTITNAIKKGTGELGAENYEDAVYEGYCSGVAIIVEALTNNRARTVADLRFMFEKHGGSFAATGSVLFQFTKQGVITIKSEGVDEDTLMELALESGAEDVRNEGEVFEVVTTPTAFHKVRNTLGEKYTLEGSEIAYVANSTAQVDVEVGHKLLKLVDALEDNDDVQNVSHNAEIPEAAMA</sequence>
<comment type="similarity">
    <text evidence="1 4">Belongs to the TACO1 family.</text>
</comment>
<dbReference type="AlphaFoldDB" id="A0A7M2WU11"/>
<keyword evidence="2 4" id="KW-0805">Transcription regulation</keyword>
<evidence type="ECO:0000313" key="8">
    <source>
        <dbReference type="Proteomes" id="UP000593765"/>
    </source>
</evidence>
<dbReference type="NCBIfam" id="NF009044">
    <property type="entry name" value="PRK12378.1"/>
    <property type="match status" value="1"/>
</dbReference>
<dbReference type="EMBL" id="CP063458">
    <property type="protein sequence ID" value="QOV88939.1"/>
    <property type="molecule type" value="Genomic_DNA"/>
</dbReference>
<dbReference type="NCBIfam" id="NF001030">
    <property type="entry name" value="PRK00110.1"/>
    <property type="match status" value="1"/>
</dbReference>
<dbReference type="InterPro" id="IPR048300">
    <property type="entry name" value="TACO1_YebC-like_2nd/3rd_dom"/>
</dbReference>
<proteinExistence type="inferred from homology"/>
<dbReference type="GO" id="GO:0003677">
    <property type="term" value="F:DNA binding"/>
    <property type="evidence" value="ECO:0007669"/>
    <property type="project" value="UniProtKB-UniRule"/>
</dbReference>
<evidence type="ECO:0000259" key="5">
    <source>
        <dbReference type="Pfam" id="PF01709"/>
    </source>
</evidence>
<dbReference type="FunFam" id="1.10.10.200:FF:000002">
    <property type="entry name" value="Probable transcriptional regulatory protein CLM62_37755"/>
    <property type="match status" value="1"/>
</dbReference>
<dbReference type="SUPFAM" id="SSF75625">
    <property type="entry name" value="YebC-like"/>
    <property type="match status" value="1"/>
</dbReference>
<dbReference type="RefSeq" id="WP_206291949.1">
    <property type="nucleotide sequence ID" value="NZ_CP063458.1"/>
</dbReference>
<keyword evidence="4" id="KW-0963">Cytoplasm</keyword>
<dbReference type="InterPro" id="IPR026564">
    <property type="entry name" value="Transcrip_reg_TACO1-like_dom3"/>
</dbReference>
<dbReference type="NCBIfam" id="TIGR01033">
    <property type="entry name" value="YebC/PmpR family DNA-binding transcriptional regulator"/>
    <property type="match status" value="1"/>
</dbReference>
<keyword evidence="3 4" id="KW-0804">Transcription</keyword>
<dbReference type="KEGG" id="hbs:IPV69_22355"/>
<dbReference type="Gene3D" id="3.30.70.980">
    <property type="match status" value="2"/>
</dbReference>
<dbReference type="InterPro" id="IPR049083">
    <property type="entry name" value="TACO1_YebC_N"/>
</dbReference>
<evidence type="ECO:0000313" key="7">
    <source>
        <dbReference type="EMBL" id="QOV88939.1"/>
    </source>
</evidence>
<evidence type="ECO:0000256" key="4">
    <source>
        <dbReference type="HAMAP-Rule" id="MF_00693"/>
    </source>
</evidence>
<evidence type="ECO:0000256" key="2">
    <source>
        <dbReference type="ARBA" id="ARBA00023015"/>
    </source>
</evidence>
<evidence type="ECO:0000256" key="3">
    <source>
        <dbReference type="ARBA" id="ARBA00023163"/>
    </source>
</evidence>
<dbReference type="Proteomes" id="UP000593765">
    <property type="component" value="Chromosome"/>
</dbReference>
<dbReference type="Pfam" id="PF20772">
    <property type="entry name" value="TACO1_YebC_N"/>
    <property type="match status" value="1"/>
</dbReference>
<dbReference type="InterPro" id="IPR017856">
    <property type="entry name" value="Integrase-like_N"/>
</dbReference>
<accession>A0A7M2WU11</accession>
<dbReference type="HAMAP" id="MF_00693">
    <property type="entry name" value="Transcrip_reg_TACO1"/>
    <property type="match status" value="1"/>
</dbReference>
<keyword evidence="4 7" id="KW-0238">DNA-binding</keyword>
<reference evidence="7 8" key="1">
    <citation type="submission" date="2020-10" db="EMBL/GenBank/DDBJ databases">
        <title>Wide distribution of Phycisphaera-like planctomycetes from WD2101 soil group in peatlands and genome analysis of the first cultivated representative.</title>
        <authorList>
            <person name="Dedysh S.N."/>
            <person name="Beletsky A.V."/>
            <person name="Ivanova A."/>
            <person name="Kulichevskaya I.S."/>
            <person name="Suzina N.E."/>
            <person name="Philippov D.A."/>
            <person name="Rakitin A.L."/>
            <person name="Mardanov A.V."/>
            <person name="Ravin N.V."/>
        </authorList>
    </citation>
    <scope>NUCLEOTIDE SEQUENCE [LARGE SCALE GENOMIC DNA]</scope>
    <source>
        <strain evidence="7 8">M1803</strain>
    </source>
</reference>
<protein>
    <recommendedName>
        <fullName evidence="4">Probable transcriptional regulatory protein IPV69_22355</fullName>
    </recommendedName>
</protein>